<dbReference type="EMBL" id="JACXWD010000091">
    <property type="protein sequence ID" value="MBD3869453.1"/>
    <property type="molecule type" value="Genomic_DNA"/>
</dbReference>
<dbReference type="InterPro" id="IPR036278">
    <property type="entry name" value="Sialidase_sf"/>
</dbReference>
<comment type="caution">
    <text evidence="3">The sequence shown here is derived from an EMBL/GenBank/DDBJ whole genome shotgun (WGS) entry which is preliminary data.</text>
</comment>
<dbReference type="Pfam" id="PF17957">
    <property type="entry name" value="Big_7"/>
    <property type="match status" value="1"/>
</dbReference>
<name>A0A8J6XXF5_9BACT</name>
<organism evidence="3 4">
    <name type="scientific">Candidatus Polarisedimenticola svalbardensis</name>
    <dbReference type="NCBI Taxonomy" id="2886004"/>
    <lineage>
        <taxon>Bacteria</taxon>
        <taxon>Pseudomonadati</taxon>
        <taxon>Acidobacteriota</taxon>
        <taxon>Candidatus Polarisedimenticolia</taxon>
        <taxon>Candidatus Polarisedimenticolales</taxon>
        <taxon>Candidatus Polarisedimenticolaceae</taxon>
        <taxon>Candidatus Polarisedimenticola</taxon>
    </lineage>
</organism>
<gene>
    <name evidence="3" type="ORF">IFK94_15130</name>
</gene>
<dbReference type="CDD" id="cd15482">
    <property type="entry name" value="Sialidase_non-viral"/>
    <property type="match status" value="1"/>
</dbReference>
<evidence type="ECO:0000259" key="2">
    <source>
        <dbReference type="Pfam" id="PF13229"/>
    </source>
</evidence>
<dbReference type="Gene3D" id="2.160.20.10">
    <property type="entry name" value="Single-stranded right-handed beta-helix, Pectin lyase-like"/>
    <property type="match status" value="5"/>
</dbReference>
<dbReference type="InterPro" id="IPR012334">
    <property type="entry name" value="Pectin_lyas_fold"/>
</dbReference>
<evidence type="ECO:0000313" key="4">
    <source>
        <dbReference type="Proteomes" id="UP000648239"/>
    </source>
</evidence>
<dbReference type="Gene3D" id="2.60.40.650">
    <property type="match status" value="2"/>
</dbReference>
<dbReference type="InterPro" id="IPR006626">
    <property type="entry name" value="PbH1"/>
</dbReference>
<dbReference type="InterPro" id="IPR039448">
    <property type="entry name" value="Beta_helix"/>
</dbReference>
<dbReference type="Pfam" id="PF13229">
    <property type="entry name" value="Beta_helix"/>
    <property type="match status" value="3"/>
</dbReference>
<dbReference type="SUPFAM" id="SSF50939">
    <property type="entry name" value="Sialidases"/>
    <property type="match status" value="2"/>
</dbReference>
<feature type="non-terminal residue" evidence="3">
    <location>
        <position position="2334"/>
    </location>
</feature>
<reference evidence="3 4" key="1">
    <citation type="submission" date="2020-08" db="EMBL/GenBank/DDBJ databases">
        <title>Acidobacteriota in marine sediments use diverse sulfur dissimilation pathways.</title>
        <authorList>
            <person name="Wasmund K."/>
        </authorList>
    </citation>
    <scope>NUCLEOTIDE SEQUENCE [LARGE SCALE GENOMIC DNA]</scope>
    <source>
        <strain evidence="3">MAG AM4</strain>
    </source>
</reference>
<feature type="domain" description="Right handed beta helix" evidence="2">
    <location>
        <begin position="1555"/>
        <end position="1705"/>
    </location>
</feature>
<protein>
    <submittedName>
        <fullName evidence="3">Right-handed parallel beta-helix repeat-containing protein</fullName>
    </submittedName>
</protein>
<dbReference type="SUPFAM" id="SSF51126">
    <property type="entry name" value="Pectin lyase-like"/>
    <property type="match status" value="4"/>
</dbReference>
<sequence>MNRRSWIVLAIALCAAIVGGIVISSTPEAEVNVSATAGYQGQAEVVVNPADPLALVVAGADDTGATAWSSVDGGASYVSVSLPLLFDGHTFAEGKEPAVAVDNDGIWYAAYEVHDLDGGLNPIDSSLVVARSFDGLVWEAAAIVEDNRGAGASPAVETPHLAADTAPVGCTSYSDRLFMVWIRKTGGDRAVYRNYSTTDATTWTSSTKINDGVSGAEDVWRPRVAVGPDGRTYVAWLDDLLGAIMIDTATNGGHTYGLDVAAATVTVGCDSGDCGRALTCSGGALHGSTPALAVDNSWTASRGTVYIGFADEIVPADGLDVLVTASTDSGANWSAPVQVSSVATRQQYGPALAVHPIDGSLHAAWYDRRNDSINPDCETETWHAVSTDGGAVWSDETVASSAPSDYTGDIRGEGANLSIAAGSGKVYPAWTDNRAANHEIYLGRIAQAGGTWIQGGNISANTTWFAADGPYIVIGDVTVDVGATLTIEAGTELRMATCDSLRSGVDASRIEFIVEGVLDAAGTFGNEVQFHSGDPAPAKSDWYGIRFQNTADSSDSTLTFTTIEHTRYGMRLTSSSPTLEDLTIELAATNGIQGSARTAFPFSPTRVTVSDAGIPVVLTGINGTWTDVTLQNSSGDAGTITGNSLDIRMVGLRVLNNNLGGLDVHTSGGGLEVILSEFNGNGAGEAGLTINGSGPRTLVANDFNGNSDDGLELSSTTSGWPAVAVYGSNLDGNSGAAIRVVTSSLPGDARHNYWGALNAEMTEYPKNISGIVDIHDNPVLRHVDFRENESVAVANDTDLETYLALPPAMNDNETVIYGGAVARAGVLKVEVSTDGGTIWSDATIEGAAFSMFWAPTPGVYTVMSRVTDTLLNVELVPDQVTVTVSAGPTLAGTLLADETWTGPTPIVLEGDVVVPSGTTLTIDPGTTVHSQYLTDSAFGGLDPSRIEIIVEGVMTSDGAPGNVVVWDSSRVVAGASKGDWYGIRYTDTTTDELSIITSTEIGHGVNGVKLENAAPDILASTIANCSVDGLTGTSGALAKPLWLLNDNTFADNDDDGVDVTGSTEVQVRNATITGNVDFGMRLDASPNVVTVTDSTISGNGDDGLWISSGNSGFILMDSIIQNNGGEGVFVSSGGTDIRLERLTVTGNTDNGIYVSSGTNVAVLKSTITGNRRGLQIGSPRLVAAYNTITGNTGDLVPDYQGSGVYYSSGTGVPAVLEMNDVDNSVDYEVYMTASRALKARRNYWGVTTTTNMNGAGFPADLGEFRDINEDRTRGVVDYDNWAAASVAGSAPGDLAAHITWPGSGTSLDITSVVLTGVAYATDGIDRVEVCVREQGIDPVCGDGAGETPFGVVTDKEAWTFEWFPPGSGTFDLQVRVVDTGDIKSVPSETVTYIVNVLGATVNGPIALSGPIIADQTWSGAIELTGDVIVEAGSTLTLAAGTTVKARALVDDRLDGEDTSRIELIVRGNLVTQGTGGAPVSLSSTRIVPEKRDWRGMRFEATSDAAFNDLDWTTVDAGWHGIEFRDTWSTLDEVSCNNNHEIGLYLPSSATFPASTTIAGGSFLNNGTYGMRVNAIDGTWVLDGVEFGNNGSIGLFVWSCNGDGPITMNGINSHDNGSYGAYLYNCIRPVELLASTIDGNTSTGFYSVSATTVVARANTFTNQGGVAMNLSSPGELIASKNSFSGNRYNALISDGSGQTKVVFNDFGPWTNLTDENVVFSGGSAATFKSVHFNNFREFAPATGDVILRNAVASSINGRANYWDPDTTAEMNSNPFPSNITSIDDVEDTGTWGRVDWRAHRSAAVDLSPLQVCGFINPVDGDTLTGTTFNLQGAAAADAGIQVVEISTDGGSSWNPAIGEELWSFEWTPPMSNPYTLQCRVTDVDAGVQAAPAAINVTVNAAAITTSGVLTTDETWSGVIVLTGDVIVPNGLTLTIEEGTIVKATPQSDDQFGGLDASKIELIIEGTFNLQSSPALPATFTSDRTLPAVPTAGDWYGIRLLDTADSAVTIHDILVEAAVRGIWGYPGSHHDVVDCIVQDMTQDGIYMQFGNLNRDLADPGILISGNTVQRTGSSTNGIYLARSGSNTTWNDAVHQVTGNTTDDTGTRGLYLLPGNAERLEATGNVISNTGYGLRINAGTSATYTNRLEVTGNQVTNGTTYGMFMWTARELLLESNTITGGTHGLYTRSITNGRIARNSFSAGSGDGIILQSSGSSNMTLHRNSVTGYGDDSLVASSLVSFTALYNTFDSAGGDAIEVSTLNAAGVPRIHWNNIQGSIGYDLNHTSAHGADLKHNYWDATNGELIGEGYPSEISEIFDIDDINTRGRIDYRGVENLA</sequence>
<dbReference type="PANTHER" id="PTHR22990">
    <property type="entry name" value="F-BOX ONLY PROTEIN"/>
    <property type="match status" value="1"/>
</dbReference>
<proteinExistence type="predicted"/>
<feature type="domain" description="Right handed beta helix" evidence="2">
    <location>
        <begin position="1089"/>
        <end position="1242"/>
    </location>
</feature>
<evidence type="ECO:0000256" key="1">
    <source>
        <dbReference type="ARBA" id="ARBA00022737"/>
    </source>
</evidence>
<evidence type="ECO:0000313" key="3">
    <source>
        <dbReference type="EMBL" id="MBD3869453.1"/>
    </source>
</evidence>
<dbReference type="SUPFAM" id="SSF81296">
    <property type="entry name" value="E set domains"/>
    <property type="match status" value="2"/>
</dbReference>
<keyword evidence="1" id="KW-0677">Repeat</keyword>
<dbReference type="SMART" id="SM00710">
    <property type="entry name" value="PbH1"/>
    <property type="match status" value="22"/>
</dbReference>
<dbReference type="PANTHER" id="PTHR22990:SF15">
    <property type="entry name" value="F-BOX ONLY PROTEIN 10"/>
    <property type="match status" value="1"/>
</dbReference>
<dbReference type="InterPro" id="IPR011050">
    <property type="entry name" value="Pectin_lyase_fold/virulence"/>
</dbReference>
<dbReference type="InterPro" id="IPR051550">
    <property type="entry name" value="SCF-Subunits/Alg-Epimerases"/>
</dbReference>
<accession>A0A8J6XXF5</accession>
<feature type="domain" description="Right handed beta helix" evidence="2">
    <location>
        <begin position="2141"/>
        <end position="2275"/>
    </location>
</feature>
<dbReference type="Proteomes" id="UP000648239">
    <property type="component" value="Unassembled WGS sequence"/>
</dbReference>
<dbReference type="InterPro" id="IPR014756">
    <property type="entry name" value="Ig_E-set"/>
</dbReference>